<gene>
    <name evidence="2" type="ORF">DUPY_20900</name>
</gene>
<sequence length="298" mass="31434">MRHALPLLFACLLWPAHAADWQPFHWHTGSVDGGPVERLAIVLPITVDGIACNAQLDTGANEAVIWHGQAPAVAVATPAAAQPRKVLVEFAGLRSYASAAPAVLAQLTSDACKIGVIATLGNAFFEQGTLTLDLGGALVAYAPQSLLANDPNAQPLFYARWAGTGGHTLVEVAQADQPAGYALLDTGSARFGLNATSAAEWATLTNNTPLQAGAKVRKYSIRSWGRDIDCYETRAAGDFTVGKQPVAAMQASYCVDQGFRAPVRLIGVLGLKPLGDRVLTIDYPGRRWKLAEPASPTP</sequence>
<keyword evidence="1" id="KW-0732">Signal</keyword>
<dbReference type="PATRIC" id="fig|762836.4.peg.2166"/>
<feature type="signal peptide" evidence="1">
    <location>
        <begin position="1"/>
        <end position="18"/>
    </location>
</feature>
<dbReference type="EMBL" id="LROM01000077">
    <property type="protein sequence ID" value="OFA02203.1"/>
    <property type="molecule type" value="Genomic_DNA"/>
</dbReference>
<feature type="chain" id="PRO_5009207580" description="Aspartyl protease" evidence="1">
    <location>
        <begin position="19"/>
        <end position="298"/>
    </location>
</feature>
<evidence type="ECO:0000313" key="3">
    <source>
        <dbReference type="Proteomes" id="UP000175989"/>
    </source>
</evidence>
<dbReference type="RefSeq" id="WP_141749504.1">
    <property type="nucleotide sequence ID" value="NZ_LROM01000077.1"/>
</dbReference>
<comment type="caution">
    <text evidence="2">The sequence shown here is derived from an EMBL/GenBank/DDBJ whole genome shotgun (WGS) entry which is preliminary data.</text>
</comment>
<dbReference type="OrthoDB" id="8771808at2"/>
<evidence type="ECO:0008006" key="4">
    <source>
        <dbReference type="Google" id="ProtNLM"/>
    </source>
</evidence>
<evidence type="ECO:0000256" key="1">
    <source>
        <dbReference type="SAM" id="SignalP"/>
    </source>
</evidence>
<accession>A0A1E7WRX5</accession>
<dbReference type="Proteomes" id="UP000175989">
    <property type="component" value="Unassembled WGS sequence"/>
</dbReference>
<dbReference type="AlphaFoldDB" id="A0A1E7WRX5"/>
<evidence type="ECO:0000313" key="2">
    <source>
        <dbReference type="EMBL" id="OFA02203.1"/>
    </source>
</evidence>
<protein>
    <recommendedName>
        <fullName evidence="4">Aspartyl protease</fullName>
    </recommendedName>
</protein>
<proteinExistence type="predicted"/>
<reference evidence="3" key="1">
    <citation type="journal article" date="2016" name="Front. Microbiol.">
        <title>Molecular Keys to the Janthinobacterium and Duganella spp. Interaction with the Plant Pathogen Fusarium graminearum.</title>
        <authorList>
            <person name="Haack F.S."/>
            <person name="Poehlein A."/>
            <person name="Kroger C."/>
            <person name="Voigt C.A."/>
            <person name="Piepenbring M."/>
            <person name="Bode H.B."/>
            <person name="Daniel R."/>
            <person name="Schafer W."/>
            <person name="Streit W.R."/>
        </authorList>
    </citation>
    <scope>NUCLEOTIDE SEQUENCE [LARGE SCALE GENOMIC DNA]</scope>
    <source>
        <strain evidence="3">T54</strain>
    </source>
</reference>
<organism evidence="2 3">
    <name type="scientific">Duganella phyllosphaerae</name>
    <dbReference type="NCBI Taxonomy" id="762836"/>
    <lineage>
        <taxon>Bacteria</taxon>
        <taxon>Pseudomonadati</taxon>
        <taxon>Pseudomonadota</taxon>
        <taxon>Betaproteobacteria</taxon>
        <taxon>Burkholderiales</taxon>
        <taxon>Oxalobacteraceae</taxon>
        <taxon>Telluria group</taxon>
        <taxon>Duganella</taxon>
    </lineage>
</organism>
<name>A0A1E7WRX5_9BURK</name>
<keyword evidence="3" id="KW-1185">Reference proteome</keyword>